<reference evidence="2" key="1">
    <citation type="submission" date="2016-08" db="EMBL/GenBank/DDBJ databases">
        <authorList>
            <person name="Varghese N."/>
            <person name="Submissions Spin"/>
        </authorList>
    </citation>
    <scope>NUCLEOTIDE SEQUENCE [LARGE SCALE GENOMIC DNA]</scope>
    <source>
        <strain evidence="2">REICA_082</strain>
    </source>
</reference>
<evidence type="ECO:0000313" key="1">
    <source>
        <dbReference type="EMBL" id="SCC18268.1"/>
    </source>
</evidence>
<dbReference type="Proteomes" id="UP000198975">
    <property type="component" value="Unassembled WGS sequence"/>
</dbReference>
<proteinExistence type="predicted"/>
<dbReference type="RefSeq" id="WP_088237874.1">
    <property type="nucleotide sequence ID" value="NZ_FMAY01000007.1"/>
</dbReference>
<protein>
    <recommendedName>
        <fullName evidence="3">HNH endonuclease</fullName>
    </recommendedName>
</protein>
<dbReference type="OrthoDB" id="9816185at2"/>
<dbReference type="Gene3D" id="1.10.30.50">
    <property type="match status" value="1"/>
</dbReference>
<sequence>MYELPLPTEYPFDIFSCLVPGSKFDILLANPEVRDSVWFFDEIYRIKGATASLNTLPVLKKAFLHQMSKEEMKSLYKNRLVDSKDGRDIYNAIMETAINRTCPLCSLRKVSTLDHYLPQAHYPQYTLLRVNLYPACIECNKAKTDKVNPRKAKQTYHPFFDKLKGILWLSAEYRDTPSPALRYYVNDQVPNTYALRDRMRYHFNELALGDLYASYAGQAFSDIKDALQRVYRRKGAVGVERYLARQHRSYYKSNPNSWETVFYETLKNSPTFCGGGFNNIVMITFP</sequence>
<name>A0A1C4CGZ2_9ENTR</name>
<evidence type="ECO:0000313" key="2">
    <source>
        <dbReference type="Proteomes" id="UP000198975"/>
    </source>
</evidence>
<gene>
    <name evidence="1" type="ORF">GA0061071_107225</name>
</gene>
<organism evidence="1 2">
    <name type="scientific">Kosakonia oryzendophytica</name>
    <dbReference type="NCBI Taxonomy" id="1005665"/>
    <lineage>
        <taxon>Bacteria</taxon>
        <taxon>Pseudomonadati</taxon>
        <taxon>Pseudomonadota</taxon>
        <taxon>Gammaproteobacteria</taxon>
        <taxon>Enterobacterales</taxon>
        <taxon>Enterobacteriaceae</taxon>
        <taxon>Kosakonia</taxon>
    </lineage>
</organism>
<evidence type="ECO:0008006" key="3">
    <source>
        <dbReference type="Google" id="ProtNLM"/>
    </source>
</evidence>
<dbReference type="AlphaFoldDB" id="A0A1C4CGZ2"/>
<dbReference type="EMBL" id="FMAY01000007">
    <property type="protein sequence ID" value="SCC18268.1"/>
    <property type="molecule type" value="Genomic_DNA"/>
</dbReference>
<keyword evidence="2" id="KW-1185">Reference proteome</keyword>
<accession>A0A1C4CGZ2</accession>